<accession>A0A1V2LP07</accession>
<evidence type="ECO:0000313" key="11">
    <source>
        <dbReference type="Proteomes" id="UP000249293"/>
    </source>
</evidence>
<evidence type="ECO:0000256" key="6">
    <source>
        <dbReference type="SAM" id="Coils"/>
    </source>
</evidence>
<dbReference type="STRING" id="4909.A0A1V2LP07"/>
<gene>
    <name evidence="9" type="ORF">BOH78_1853</name>
    <name evidence="8" type="ORF">C5L36_0D06420</name>
</gene>
<keyword evidence="6" id="KW-0175">Coiled coil</keyword>
<evidence type="ECO:0000256" key="3">
    <source>
        <dbReference type="ARBA" id="ARBA00023163"/>
    </source>
</evidence>
<keyword evidence="3" id="KW-0804">Transcription</keyword>
<evidence type="ECO:0000256" key="4">
    <source>
        <dbReference type="ARBA" id="ARBA00023242"/>
    </source>
</evidence>
<evidence type="ECO:0000313" key="9">
    <source>
        <dbReference type="EMBL" id="ONH75176.1"/>
    </source>
</evidence>
<name>A0A1V2LP07_PICKU</name>
<evidence type="ECO:0000313" key="8">
    <source>
        <dbReference type="EMBL" id="AWU77916.1"/>
    </source>
</evidence>
<evidence type="ECO:0000313" key="10">
    <source>
        <dbReference type="Proteomes" id="UP000189274"/>
    </source>
</evidence>
<reference evidence="8 11" key="3">
    <citation type="submission" date="2018-06" db="EMBL/GenBank/DDBJ databases">
        <title>Population genomics shows no distinction between pathogenic Candida krusei and environmental Pichia kudriavzevii: One species, four names.</title>
        <authorList>
            <person name="Douglass A.P."/>
            <person name="Offei B."/>
            <person name="Braun-Galleani S."/>
            <person name="Coughlan A.Y."/>
            <person name="Martos A."/>
            <person name="Ortiz-Merino R.A."/>
            <person name="Byrne K.P."/>
            <person name="Wolfe K.H."/>
        </authorList>
    </citation>
    <scope>NUCLEOTIDE SEQUENCE [LARGE SCALE GENOMIC DNA]</scope>
    <source>
        <strain evidence="8 11">CBS573</strain>
    </source>
</reference>
<keyword evidence="2" id="KW-0805">Transcription regulation</keyword>
<keyword evidence="11" id="KW-1185">Reference proteome</keyword>
<dbReference type="SUPFAM" id="SSF53067">
    <property type="entry name" value="Actin-like ATPase domain"/>
    <property type="match status" value="2"/>
</dbReference>
<reference evidence="9" key="2">
    <citation type="submission" date="2017-01" db="EMBL/GenBank/DDBJ databases">
        <authorList>
            <person name="Mah S.A."/>
            <person name="Swanson W.J."/>
            <person name="Moy G.W."/>
            <person name="Vacquier V.D."/>
        </authorList>
    </citation>
    <scope>NUCLEOTIDE SEQUENCE [LARGE SCALE GENOMIC DNA]</scope>
    <source>
        <strain evidence="9">129</strain>
    </source>
</reference>
<dbReference type="Proteomes" id="UP000249293">
    <property type="component" value="Chromosome 4"/>
</dbReference>
<feature type="coiled-coil region" evidence="6">
    <location>
        <begin position="428"/>
        <end position="462"/>
    </location>
</feature>
<dbReference type="GO" id="GO:0005634">
    <property type="term" value="C:nucleus"/>
    <property type="evidence" value="ECO:0007669"/>
    <property type="project" value="UniProtKB-SubCell"/>
</dbReference>
<feature type="region of interest" description="Disordered" evidence="7">
    <location>
        <begin position="508"/>
        <end position="544"/>
    </location>
</feature>
<dbReference type="EMBL" id="CP028776">
    <property type="protein sequence ID" value="AWU77916.1"/>
    <property type="molecule type" value="Genomic_DNA"/>
</dbReference>
<evidence type="ECO:0000256" key="1">
    <source>
        <dbReference type="ARBA" id="ARBA00004123"/>
    </source>
</evidence>
<feature type="compositionally biased region" description="Polar residues" evidence="7">
    <location>
        <begin position="516"/>
        <end position="526"/>
    </location>
</feature>
<dbReference type="InterPro" id="IPR043129">
    <property type="entry name" value="ATPase_NBD"/>
</dbReference>
<comment type="similarity">
    <text evidence="5">Belongs to the actin family.</text>
</comment>
<evidence type="ECO:0000256" key="5">
    <source>
        <dbReference type="RuleBase" id="RU000487"/>
    </source>
</evidence>
<dbReference type="SMART" id="SM00268">
    <property type="entry name" value="ACTIN"/>
    <property type="match status" value="1"/>
</dbReference>
<protein>
    <submittedName>
        <fullName evidence="9">Actin-related protein 5</fullName>
    </submittedName>
</protein>
<evidence type="ECO:0000256" key="2">
    <source>
        <dbReference type="ARBA" id="ARBA00023015"/>
    </source>
</evidence>
<proteinExistence type="inferred from homology"/>
<feature type="coiled-coil region" evidence="6">
    <location>
        <begin position="288"/>
        <end position="331"/>
    </location>
</feature>
<sequence length="773" mass="90252">MEKRFSHNFAKRDEGLPPREVYPLPDYPKRTHFEPFIPCASYQNDLPIALDFGKTNVRIGVAGMDDPYMQFPTLYSRYRDRTLNRSSTFIGYDIFVESTIKSSMKNPFDGQMLTNWEATEKILDYSFLHLGVTPNNECVPNPIVMNESLATPLSQRENLSQLLFETYQIPSLAFGVDSLFSFYQNNGKSGLVLGTNHEASYVIPVSNEKPMVDISKRINIGGHQLYDFMRSSINLKYPYFPTRLNDWQVQSLVNQYCFVSKDFNSEIKQCLDLDYLEKHDITIEAPFNEVLKEEKTEEQIRMEEIKRKENIKKLQDQAKIKRQEKLKLKQKDFEYYSKIKLSFQNMSKKEVLNIIREAGFDDESDLDKYLSNLEKQLKKAKLLEMDDEDGNGSENDNESNKYDFSILDKPNSELTQEEQREKRRLRLIKSGMEAKERAKQEKEEAIREAEELRKRDIEFRENDLDGWIVEKRKLLNNVVQRRKDRIKLKEELGDRKSRASQQRMKNIASLADDGPATNSEGSSNASNKRRRHEATIDNDPNDTFGANDEDWAIYRDIAGVDDEELSAEELEEIYTIEKQLLEFDPNFTIDDTQERQFNYKTSIIHKFLRGPREFDNEDQHQLHQFHLNVERIRIPELLFQPSITGVDQAGVVEVMEDTILRRLPQELGFSGDISSCDQIKNIYSDIFITGGCALFENIQDRIRNELRCSLPTDLNFNIRVANDPILDAWRGMSKWAYNQYNSNNLESFWSRKQYEEQGVGYMAEHGFGCVKLI</sequence>
<organism evidence="9 10">
    <name type="scientific">Pichia kudriavzevii</name>
    <name type="common">Yeast</name>
    <name type="synonym">Issatchenkia orientalis</name>
    <dbReference type="NCBI Taxonomy" id="4909"/>
    <lineage>
        <taxon>Eukaryota</taxon>
        <taxon>Fungi</taxon>
        <taxon>Dikarya</taxon>
        <taxon>Ascomycota</taxon>
        <taxon>Saccharomycotina</taxon>
        <taxon>Pichiomycetes</taxon>
        <taxon>Pichiales</taxon>
        <taxon>Pichiaceae</taxon>
        <taxon>Pichia</taxon>
    </lineage>
</organism>
<dbReference type="OrthoDB" id="7340501at2759"/>
<dbReference type="EMBL" id="MQVM01000007">
    <property type="protein sequence ID" value="ONH75176.1"/>
    <property type="molecule type" value="Genomic_DNA"/>
</dbReference>
<dbReference type="FunFam" id="3.30.420.40:FF:000122">
    <property type="entry name" value="ARP5 actin-related protein 5 homolog"/>
    <property type="match status" value="1"/>
</dbReference>
<evidence type="ECO:0000256" key="7">
    <source>
        <dbReference type="SAM" id="MobiDB-lite"/>
    </source>
</evidence>
<dbReference type="Gene3D" id="3.30.420.40">
    <property type="match status" value="2"/>
</dbReference>
<dbReference type="Pfam" id="PF00022">
    <property type="entry name" value="Actin"/>
    <property type="match status" value="2"/>
</dbReference>
<dbReference type="Proteomes" id="UP000189274">
    <property type="component" value="Unassembled WGS sequence"/>
</dbReference>
<dbReference type="AlphaFoldDB" id="A0A1V2LP07"/>
<reference evidence="10" key="1">
    <citation type="journal article" date="2017" name="Genome Announc.">
        <title>Genome sequences of Cyberlindnera fabianii 65, Pichia kudriavzevii 129, and Saccharomyces cerevisiae 131 isolated from fermented masau fruits in Zimbabwe.</title>
        <authorList>
            <person name="van Rijswijck I.M.H."/>
            <person name="Derks M.F.L."/>
            <person name="Abee T."/>
            <person name="de Ridder D."/>
            <person name="Smid E.J."/>
        </authorList>
    </citation>
    <scope>NUCLEOTIDE SEQUENCE [LARGE SCALE GENOMIC DNA]</scope>
    <source>
        <strain evidence="10">129</strain>
    </source>
</reference>
<dbReference type="InterPro" id="IPR004000">
    <property type="entry name" value="Actin"/>
</dbReference>
<comment type="subcellular location">
    <subcellularLocation>
        <location evidence="1">Nucleus</location>
    </subcellularLocation>
</comment>
<dbReference type="PANTHER" id="PTHR11937">
    <property type="entry name" value="ACTIN"/>
    <property type="match status" value="1"/>
</dbReference>
<feature type="compositionally biased region" description="Acidic residues" evidence="7">
    <location>
        <begin position="385"/>
        <end position="397"/>
    </location>
</feature>
<dbReference type="VEuPathDB" id="FungiDB:C5L36_0D06420"/>
<feature type="region of interest" description="Disordered" evidence="7">
    <location>
        <begin position="384"/>
        <end position="420"/>
    </location>
</feature>
<keyword evidence="4" id="KW-0539">Nucleus</keyword>